<dbReference type="AlphaFoldDB" id="A0A9D1CJG1"/>
<organism evidence="2 3">
    <name type="scientific">Candidatus Avichristensenella intestinipullorum</name>
    <dbReference type="NCBI Taxonomy" id="2840693"/>
    <lineage>
        <taxon>Bacteria</taxon>
        <taxon>Bacillati</taxon>
        <taxon>Bacillota</taxon>
        <taxon>Clostridia</taxon>
        <taxon>Candidatus Avichristensenella</taxon>
    </lineage>
</organism>
<dbReference type="Gene3D" id="3.30.1330.30">
    <property type="match status" value="1"/>
</dbReference>
<dbReference type="EMBL" id="DVFI01000099">
    <property type="protein sequence ID" value="HIQ63363.1"/>
    <property type="molecule type" value="Genomic_DNA"/>
</dbReference>
<accession>A0A9D1CJG1</accession>
<feature type="domain" description="Ribosomal protein eL8/eL30/eS12/Gadd45" evidence="1">
    <location>
        <begin position="3"/>
        <end position="84"/>
    </location>
</feature>
<dbReference type="SUPFAM" id="SSF55315">
    <property type="entry name" value="L30e-like"/>
    <property type="match status" value="1"/>
</dbReference>
<dbReference type="InterPro" id="IPR029064">
    <property type="entry name" value="Ribosomal_eL30-like_sf"/>
</dbReference>
<reference evidence="2" key="1">
    <citation type="submission" date="2020-10" db="EMBL/GenBank/DDBJ databases">
        <authorList>
            <person name="Gilroy R."/>
        </authorList>
    </citation>
    <scope>NUCLEOTIDE SEQUENCE</scope>
    <source>
        <strain evidence="2">ChiHile30-977</strain>
    </source>
</reference>
<proteinExistence type="predicted"/>
<protein>
    <submittedName>
        <fullName evidence="2">Ribosomal L7Ae/L30e/S12e/Gadd45 family protein</fullName>
    </submittedName>
</protein>
<evidence type="ECO:0000259" key="1">
    <source>
        <dbReference type="Pfam" id="PF01248"/>
    </source>
</evidence>
<evidence type="ECO:0000313" key="3">
    <source>
        <dbReference type="Proteomes" id="UP000886819"/>
    </source>
</evidence>
<dbReference type="InterPro" id="IPR004038">
    <property type="entry name" value="Ribosomal_eL8/eL30/eS12/Gad45"/>
</dbReference>
<dbReference type="Proteomes" id="UP000886819">
    <property type="component" value="Unassembled WGS sequence"/>
</dbReference>
<dbReference type="Pfam" id="PF01248">
    <property type="entry name" value="Ribosomal_L7Ae"/>
    <property type="match status" value="1"/>
</dbReference>
<gene>
    <name evidence="2" type="ORF">IAA66_07220</name>
</gene>
<sequence>MDVLDALKDAARRVVGARQVLRAIAAGEVAHAWIARDADPFVTRPVVDACEKSGVRYTEIETMAQLGAACGIDVRASVAGALKEARRDNV</sequence>
<evidence type="ECO:0000313" key="2">
    <source>
        <dbReference type="EMBL" id="HIQ63363.1"/>
    </source>
</evidence>
<reference evidence="2" key="2">
    <citation type="journal article" date="2021" name="PeerJ">
        <title>Extensive microbial diversity within the chicken gut microbiome revealed by metagenomics and culture.</title>
        <authorList>
            <person name="Gilroy R."/>
            <person name="Ravi A."/>
            <person name="Getino M."/>
            <person name="Pursley I."/>
            <person name="Horton D.L."/>
            <person name="Alikhan N.F."/>
            <person name="Baker D."/>
            <person name="Gharbi K."/>
            <person name="Hall N."/>
            <person name="Watson M."/>
            <person name="Adriaenssens E.M."/>
            <person name="Foster-Nyarko E."/>
            <person name="Jarju S."/>
            <person name="Secka A."/>
            <person name="Antonio M."/>
            <person name="Oren A."/>
            <person name="Chaudhuri R.R."/>
            <person name="La Ragione R."/>
            <person name="Hildebrand F."/>
            <person name="Pallen M.J."/>
        </authorList>
    </citation>
    <scope>NUCLEOTIDE SEQUENCE</scope>
    <source>
        <strain evidence="2">ChiHile30-977</strain>
    </source>
</reference>
<comment type="caution">
    <text evidence="2">The sequence shown here is derived from an EMBL/GenBank/DDBJ whole genome shotgun (WGS) entry which is preliminary data.</text>
</comment>
<name>A0A9D1CJG1_9FIRM</name>